<evidence type="ECO:0000313" key="2">
    <source>
        <dbReference type="EMBL" id="KAK8377908.1"/>
    </source>
</evidence>
<accession>A0AAW0SR86</accession>
<name>A0AAW0SR86_SCYPA</name>
<protein>
    <submittedName>
        <fullName evidence="2">Uncharacterized protein</fullName>
    </submittedName>
</protein>
<reference evidence="2 3" key="1">
    <citation type="submission" date="2023-03" db="EMBL/GenBank/DDBJ databases">
        <title>High-quality genome of Scylla paramamosain provides insights in environmental adaptation.</title>
        <authorList>
            <person name="Zhang L."/>
        </authorList>
    </citation>
    <scope>NUCLEOTIDE SEQUENCE [LARGE SCALE GENOMIC DNA]</scope>
    <source>
        <strain evidence="2">LZ_2023a</strain>
        <tissue evidence="2">Muscle</tissue>
    </source>
</reference>
<dbReference type="AlphaFoldDB" id="A0AAW0SR86"/>
<gene>
    <name evidence="2" type="ORF">O3P69_014089</name>
</gene>
<organism evidence="2 3">
    <name type="scientific">Scylla paramamosain</name>
    <name type="common">Mud crab</name>
    <dbReference type="NCBI Taxonomy" id="85552"/>
    <lineage>
        <taxon>Eukaryota</taxon>
        <taxon>Metazoa</taxon>
        <taxon>Ecdysozoa</taxon>
        <taxon>Arthropoda</taxon>
        <taxon>Crustacea</taxon>
        <taxon>Multicrustacea</taxon>
        <taxon>Malacostraca</taxon>
        <taxon>Eumalacostraca</taxon>
        <taxon>Eucarida</taxon>
        <taxon>Decapoda</taxon>
        <taxon>Pleocyemata</taxon>
        <taxon>Brachyura</taxon>
        <taxon>Eubrachyura</taxon>
        <taxon>Portunoidea</taxon>
        <taxon>Portunidae</taxon>
        <taxon>Portuninae</taxon>
        <taxon>Scylla</taxon>
    </lineage>
</organism>
<evidence type="ECO:0000313" key="3">
    <source>
        <dbReference type="Proteomes" id="UP001487740"/>
    </source>
</evidence>
<comment type="caution">
    <text evidence="2">The sequence shown here is derived from an EMBL/GenBank/DDBJ whole genome shotgun (WGS) entry which is preliminary data.</text>
</comment>
<dbReference type="Proteomes" id="UP001487740">
    <property type="component" value="Unassembled WGS sequence"/>
</dbReference>
<sequence length="124" mass="13410">MTDSTTDSRGKASTECRATLIYLEHVNIHAKESTVPLCSPSLAVQCMAGQAPRHHACRGRFCAVDSDEGRREGKQQTRQTDACVPSPPPPPPPPVSASASRQTIKMTVGSLILQIQEEADRVEE</sequence>
<feature type="region of interest" description="Disordered" evidence="1">
    <location>
        <begin position="66"/>
        <end position="103"/>
    </location>
</feature>
<keyword evidence="3" id="KW-1185">Reference proteome</keyword>
<evidence type="ECO:0000256" key="1">
    <source>
        <dbReference type="SAM" id="MobiDB-lite"/>
    </source>
</evidence>
<proteinExistence type="predicted"/>
<feature type="compositionally biased region" description="Pro residues" evidence="1">
    <location>
        <begin position="85"/>
        <end position="95"/>
    </location>
</feature>
<dbReference type="EMBL" id="JARAKH010000047">
    <property type="protein sequence ID" value="KAK8377908.1"/>
    <property type="molecule type" value="Genomic_DNA"/>
</dbReference>